<name>A0A139SY07_9GAMM</name>
<evidence type="ECO:0000256" key="2">
    <source>
        <dbReference type="ARBA" id="ARBA00013064"/>
    </source>
</evidence>
<evidence type="ECO:0000259" key="6">
    <source>
        <dbReference type="SMART" id="SM00226"/>
    </source>
</evidence>
<keyword evidence="4" id="KW-0904">Protein phosphatase</keyword>
<dbReference type="Gene3D" id="3.40.50.2300">
    <property type="match status" value="1"/>
</dbReference>
<protein>
    <recommendedName>
        <fullName evidence="2">protein-tyrosine-phosphatase</fullName>
        <ecNumber evidence="2">3.1.3.48</ecNumber>
    </recommendedName>
</protein>
<evidence type="ECO:0000256" key="5">
    <source>
        <dbReference type="PIRSR" id="PIRSR617867-1"/>
    </source>
</evidence>
<dbReference type="InterPro" id="IPR050438">
    <property type="entry name" value="LMW_PTPase"/>
</dbReference>
<comment type="caution">
    <text evidence="7">The sequence shown here is derived from an EMBL/GenBank/DDBJ whole genome shotgun (WGS) entry which is preliminary data.</text>
</comment>
<dbReference type="InterPro" id="IPR017867">
    <property type="entry name" value="Tyr_phospatase_low_mol_wt"/>
</dbReference>
<dbReference type="CDD" id="cd16343">
    <property type="entry name" value="LMWPTP"/>
    <property type="match status" value="1"/>
</dbReference>
<evidence type="ECO:0000256" key="3">
    <source>
        <dbReference type="ARBA" id="ARBA00022801"/>
    </source>
</evidence>
<evidence type="ECO:0000256" key="1">
    <source>
        <dbReference type="ARBA" id="ARBA00011063"/>
    </source>
</evidence>
<evidence type="ECO:0000313" key="8">
    <source>
        <dbReference type="Proteomes" id="UP000072660"/>
    </source>
</evidence>
<dbReference type="EC" id="3.1.3.48" evidence="2"/>
<dbReference type="PANTHER" id="PTHR11717:SF7">
    <property type="entry name" value="LOW MOLECULAR WEIGHT PHOSPHOTYROSINE PROTEIN PHOSPHATASE"/>
    <property type="match status" value="1"/>
</dbReference>
<gene>
    <name evidence="7" type="ORF">AXE65_08365</name>
</gene>
<organism evidence="7 8">
    <name type="scientific">Ventosimonas gracilis</name>
    <dbReference type="NCBI Taxonomy" id="1680762"/>
    <lineage>
        <taxon>Bacteria</taxon>
        <taxon>Pseudomonadati</taxon>
        <taxon>Pseudomonadota</taxon>
        <taxon>Gammaproteobacteria</taxon>
        <taxon>Pseudomonadales</taxon>
        <taxon>Ventosimonadaceae</taxon>
        <taxon>Ventosimonas</taxon>
    </lineage>
</organism>
<dbReference type="PANTHER" id="PTHR11717">
    <property type="entry name" value="LOW MOLECULAR WEIGHT PROTEIN TYROSINE PHOSPHATASE"/>
    <property type="match status" value="1"/>
</dbReference>
<dbReference type="PRINTS" id="PR00719">
    <property type="entry name" value="LMWPTPASE"/>
</dbReference>
<evidence type="ECO:0000313" key="7">
    <source>
        <dbReference type="EMBL" id="KXU39505.1"/>
    </source>
</evidence>
<dbReference type="InterPro" id="IPR023485">
    <property type="entry name" value="Ptyr_pPase"/>
</dbReference>
<dbReference type="AlphaFoldDB" id="A0A139SY07"/>
<sequence length="154" mass="17002">MNILFVCLGNICRSPTADGVFTQRIKEAGLFSKVHVDSAGTSAWHSGSAPDKRSQQAAKARGYDLSKLRARQVERGDFYDFDLILAMDGSNLRDLQALKPNNAKAEIDLFLRRYQITPFDVPDPYQGGAAGFEQVLDLIEAGSRALLAEVKQRL</sequence>
<dbReference type="SUPFAM" id="SSF52788">
    <property type="entry name" value="Phosphotyrosine protein phosphatases I"/>
    <property type="match status" value="1"/>
</dbReference>
<dbReference type="EMBL" id="LSZO01000003">
    <property type="protein sequence ID" value="KXU39505.1"/>
    <property type="molecule type" value="Genomic_DNA"/>
</dbReference>
<keyword evidence="3" id="KW-0378">Hydrolase</keyword>
<comment type="similarity">
    <text evidence="1">Belongs to the low molecular weight phosphotyrosine protein phosphatase family.</text>
</comment>
<accession>A0A139SY07</accession>
<dbReference type="RefSeq" id="WP_068386346.1">
    <property type="nucleotide sequence ID" value="NZ_LSZO01000003.1"/>
</dbReference>
<dbReference type="Proteomes" id="UP000072660">
    <property type="component" value="Unassembled WGS sequence"/>
</dbReference>
<dbReference type="FunFam" id="3.40.50.2300:FF:000113">
    <property type="entry name" value="Low molecular weight protein-tyrosine-phosphatase"/>
    <property type="match status" value="1"/>
</dbReference>
<proteinExistence type="inferred from homology"/>
<dbReference type="SMART" id="SM00226">
    <property type="entry name" value="LMWPc"/>
    <property type="match status" value="1"/>
</dbReference>
<feature type="active site" description="Nucleophile" evidence="5">
    <location>
        <position position="7"/>
    </location>
</feature>
<dbReference type="GO" id="GO:0004725">
    <property type="term" value="F:protein tyrosine phosphatase activity"/>
    <property type="evidence" value="ECO:0007669"/>
    <property type="project" value="UniProtKB-EC"/>
</dbReference>
<dbReference type="OrthoDB" id="9784339at2"/>
<feature type="active site" description="Proton donor" evidence="5">
    <location>
        <position position="123"/>
    </location>
</feature>
<dbReference type="Pfam" id="PF01451">
    <property type="entry name" value="LMWPc"/>
    <property type="match status" value="1"/>
</dbReference>
<feature type="active site" description="Nucleophile" evidence="5">
    <location>
        <position position="13"/>
    </location>
</feature>
<feature type="domain" description="Phosphotyrosine protein phosphatase I" evidence="6">
    <location>
        <begin position="1"/>
        <end position="149"/>
    </location>
</feature>
<evidence type="ECO:0000256" key="4">
    <source>
        <dbReference type="ARBA" id="ARBA00022912"/>
    </source>
</evidence>
<reference evidence="7 8" key="1">
    <citation type="submission" date="2016-02" db="EMBL/GenBank/DDBJ databases">
        <authorList>
            <person name="Wen L."/>
            <person name="He K."/>
            <person name="Yang H."/>
        </authorList>
    </citation>
    <scope>NUCLEOTIDE SEQUENCE [LARGE SCALE GENOMIC DNA]</scope>
    <source>
        <strain evidence="7 8">CV58</strain>
    </source>
</reference>
<dbReference type="InterPro" id="IPR036196">
    <property type="entry name" value="Ptyr_pPase_sf"/>
</dbReference>
<keyword evidence="8" id="KW-1185">Reference proteome</keyword>